<dbReference type="RefSeq" id="WP_210666596.1">
    <property type="nucleotide sequence ID" value="NZ_JAGFBV010000016.1"/>
</dbReference>
<keyword evidence="2" id="KW-1185">Reference proteome</keyword>
<organism evidence="1 2">
    <name type="scientific">Flavobacterium geliluteum</name>
    <dbReference type="NCBI Taxonomy" id="2816120"/>
    <lineage>
        <taxon>Bacteria</taxon>
        <taxon>Pseudomonadati</taxon>
        <taxon>Bacteroidota</taxon>
        <taxon>Flavobacteriia</taxon>
        <taxon>Flavobacteriales</taxon>
        <taxon>Flavobacteriaceae</taxon>
        <taxon>Flavobacterium</taxon>
    </lineage>
</organism>
<evidence type="ECO:0008006" key="3">
    <source>
        <dbReference type="Google" id="ProtNLM"/>
    </source>
</evidence>
<evidence type="ECO:0000313" key="2">
    <source>
        <dbReference type="Proteomes" id="UP000675047"/>
    </source>
</evidence>
<proteinExistence type="predicted"/>
<sequence length="111" mass="12070">MASTCESDPIDDVVCTTQAFAGLQVKVSLQNGNLPNPSGVTVIARDDNYSETLKEIGIVHTDFVGAYERKGTYIITVSKNGYKTYTSNSIVVKADRCHVSTEQINVVLQPE</sequence>
<dbReference type="AlphaFoldDB" id="A0A940X950"/>
<dbReference type="EMBL" id="JAGFBV010000016">
    <property type="protein sequence ID" value="MBP4138601.1"/>
    <property type="molecule type" value="Genomic_DNA"/>
</dbReference>
<dbReference type="Gene3D" id="2.60.40.1120">
    <property type="entry name" value="Carboxypeptidase-like, regulatory domain"/>
    <property type="match status" value="1"/>
</dbReference>
<accession>A0A940X950</accession>
<dbReference type="SUPFAM" id="SSF49464">
    <property type="entry name" value="Carboxypeptidase regulatory domain-like"/>
    <property type="match status" value="1"/>
</dbReference>
<gene>
    <name evidence="1" type="ORF">J3495_10930</name>
</gene>
<comment type="caution">
    <text evidence="1">The sequence shown here is derived from an EMBL/GenBank/DDBJ whole genome shotgun (WGS) entry which is preliminary data.</text>
</comment>
<protein>
    <recommendedName>
        <fullName evidence="3">PEGA domain-containing protein</fullName>
    </recommendedName>
</protein>
<name>A0A940X950_9FLAO</name>
<reference evidence="1 2" key="1">
    <citation type="submission" date="2021-03" db="EMBL/GenBank/DDBJ databases">
        <title>Flavobacterium Flabelliformis Sp. Nov. And Flavobacterium Geliluteum Sp. Nov., Two Novel Multidrug Resistant Psychrophilic Species Isolated From Antarctica.</title>
        <authorList>
            <person name="Kralova S."/>
            <person name="Busse H.J."/>
            <person name="Bezdicek M."/>
            <person name="Nykrynova M."/>
            <person name="Kroupova E."/>
            <person name="Krsek D."/>
            <person name="Sedlacek I."/>
        </authorList>
    </citation>
    <scope>NUCLEOTIDE SEQUENCE [LARGE SCALE GENOMIC DNA]</scope>
    <source>
        <strain evidence="1 2">P7388</strain>
    </source>
</reference>
<dbReference type="InterPro" id="IPR008969">
    <property type="entry name" value="CarboxyPept-like_regulatory"/>
</dbReference>
<evidence type="ECO:0000313" key="1">
    <source>
        <dbReference type="EMBL" id="MBP4138601.1"/>
    </source>
</evidence>
<dbReference type="Proteomes" id="UP000675047">
    <property type="component" value="Unassembled WGS sequence"/>
</dbReference>